<evidence type="ECO:0000256" key="2">
    <source>
        <dbReference type="PIRSR" id="PIRSR005962-1"/>
    </source>
</evidence>
<evidence type="ECO:0000313" key="5">
    <source>
        <dbReference type="Proteomes" id="UP000192769"/>
    </source>
</evidence>
<keyword evidence="5" id="KW-1185">Reference proteome</keyword>
<dbReference type="PIRSF" id="PIRSF005962">
    <property type="entry name" value="Pept_M20D_amidohydro"/>
    <property type="match status" value="1"/>
</dbReference>
<comment type="caution">
    <text evidence="4">The sequence shown here is derived from an EMBL/GenBank/DDBJ whole genome shotgun (WGS) entry which is preliminary data.</text>
</comment>
<evidence type="ECO:0000256" key="1">
    <source>
        <dbReference type="ARBA" id="ARBA00022801"/>
    </source>
</evidence>
<dbReference type="Gene3D" id="3.40.630.10">
    <property type="entry name" value="Zn peptidases"/>
    <property type="match status" value="1"/>
</dbReference>
<feature type="binding site" evidence="2">
    <location>
        <position position="154"/>
    </location>
    <ligand>
        <name>Mn(2+)</name>
        <dbReference type="ChEBI" id="CHEBI:29035"/>
        <label>2</label>
    </ligand>
</feature>
<gene>
    <name evidence="4" type="ORF">B2J69_00310</name>
</gene>
<feature type="binding site" evidence="2">
    <location>
        <position position="94"/>
    </location>
    <ligand>
        <name>Mn(2+)</name>
        <dbReference type="ChEBI" id="CHEBI:29035"/>
        <label>2</label>
    </ligand>
</feature>
<name>A0A1V9DQC4_9GAMM</name>
<accession>A0A1V9DQC4</accession>
<feature type="domain" description="Peptidase M20 dimerisation" evidence="3">
    <location>
        <begin position="177"/>
        <end position="271"/>
    </location>
</feature>
<dbReference type="SUPFAM" id="SSF53187">
    <property type="entry name" value="Zn-dependent exopeptidases"/>
    <property type="match status" value="1"/>
</dbReference>
<dbReference type="FunFam" id="3.30.70.360:FF:000001">
    <property type="entry name" value="N-acetyldiaminopimelate deacetylase"/>
    <property type="match status" value="1"/>
</dbReference>
<keyword evidence="1 4" id="KW-0378">Hydrolase</keyword>
<dbReference type="Proteomes" id="UP000192769">
    <property type="component" value="Unassembled WGS sequence"/>
</dbReference>
<dbReference type="OrthoDB" id="9777385at2"/>
<dbReference type="InterPro" id="IPR036264">
    <property type="entry name" value="Bact_exopeptidase_dim_dom"/>
</dbReference>
<dbReference type="EMBL" id="MWUE01000003">
    <property type="protein sequence ID" value="OQP36052.1"/>
    <property type="molecule type" value="Genomic_DNA"/>
</dbReference>
<evidence type="ECO:0000313" key="4">
    <source>
        <dbReference type="EMBL" id="OQP36052.1"/>
    </source>
</evidence>
<sequence>MNTPFETQLTEWRRELHTWPELSGKEEATTARLRAWLQAAEITLLDYPLQTGLVAEIGQGDALIALRADIDALPVHEASGLAFHSRRPGVMHACGHDVHSAVMLGAALLLKQQEAQLNGRVRILFQPAEEIAAGARQFIDAGVLEGVQAIFGMHNEPGLPTGVFATRGGAFYANADKFIIRVNGKGAHAAHPEEGVDAIVAASQIIQGLQSLTSRSFNTLDSLVLSITRIDAGKTWNVLPGSVEFGGTARTHDLGVRAGLEARVRALVTHFAEAAGAQATLSWHAGPPVLVNDEQWARVASEVAEQAGYRVQTADLHLGGEDFAFYLQQIPGAFVSIGSASAFGLHHSAFNPDEALMAPAARYFAQLAQHALQQLNARCRDAILT</sequence>
<feature type="binding site" evidence="2">
    <location>
        <position position="130"/>
    </location>
    <ligand>
        <name>Mn(2+)</name>
        <dbReference type="ChEBI" id="CHEBI:29035"/>
        <label>2</label>
    </ligand>
</feature>
<dbReference type="InterPro" id="IPR011650">
    <property type="entry name" value="Peptidase_M20_dimer"/>
</dbReference>
<protein>
    <submittedName>
        <fullName evidence="4">Hydrolase</fullName>
    </submittedName>
</protein>
<feature type="binding site" evidence="2">
    <location>
        <position position="96"/>
    </location>
    <ligand>
        <name>Mn(2+)</name>
        <dbReference type="ChEBI" id="CHEBI:29035"/>
        <label>2</label>
    </ligand>
</feature>
<dbReference type="InterPro" id="IPR002933">
    <property type="entry name" value="Peptidase_M20"/>
</dbReference>
<evidence type="ECO:0000259" key="3">
    <source>
        <dbReference type="Pfam" id="PF07687"/>
    </source>
</evidence>
<dbReference type="PANTHER" id="PTHR11014">
    <property type="entry name" value="PEPTIDASE M20 FAMILY MEMBER"/>
    <property type="match status" value="1"/>
</dbReference>
<dbReference type="GO" id="GO:0046872">
    <property type="term" value="F:metal ion binding"/>
    <property type="evidence" value="ECO:0007669"/>
    <property type="project" value="UniProtKB-KW"/>
</dbReference>
<dbReference type="PANTHER" id="PTHR11014:SF63">
    <property type="entry name" value="METALLOPEPTIDASE, PUTATIVE (AFU_ORTHOLOGUE AFUA_6G09600)-RELATED"/>
    <property type="match status" value="1"/>
</dbReference>
<dbReference type="GO" id="GO:0019877">
    <property type="term" value="P:diaminopimelate biosynthetic process"/>
    <property type="evidence" value="ECO:0007669"/>
    <property type="project" value="UniProtKB-ARBA"/>
</dbReference>
<feature type="binding site" evidence="2">
    <location>
        <position position="346"/>
    </location>
    <ligand>
        <name>Mn(2+)</name>
        <dbReference type="ChEBI" id="CHEBI:29035"/>
        <label>2</label>
    </ligand>
</feature>
<proteinExistence type="predicted"/>
<dbReference type="GO" id="GO:0050118">
    <property type="term" value="F:N-acetyldiaminopimelate deacetylase activity"/>
    <property type="evidence" value="ECO:0007669"/>
    <property type="project" value="UniProtKB-ARBA"/>
</dbReference>
<dbReference type="Pfam" id="PF07687">
    <property type="entry name" value="M20_dimer"/>
    <property type="match status" value="1"/>
</dbReference>
<dbReference type="InterPro" id="IPR017439">
    <property type="entry name" value="Amidohydrolase"/>
</dbReference>
<dbReference type="Gene3D" id="3.30.70.360">
    <property type="match status" value="1"/>
</dbReference>
<dbReference type="SUPFAM" id="SSF55031">
    <property type="entry name" value="Bacterial exopeptidase dimerisation domain"/>
    <property type="match status" value="1"/>
</dbReference>
<dbReference type="AlphaFoldDB" id="A0A1V9DQC4"/>
<dbReference type="RefSeq" id="WP_081134660.1">
    <property type="nucleotide sequence ID" value="NZ_MWUE01000003.1"/>
</dbReference>
<reference evidence="4 5" key="1">
    <citation type="submission" date="2017-02" db="EMBL/GenBank/DDBJ databases">
        <title>Whole genome shotgun sequence of Pantoea agglomerans strain AS1 isolated from a cycad, Zamia floridana in Central Florida, USA.</title>
        <authorList>
            <person name="Lata P."/>
            <person name="Govindarajan S."/>
            <person name="Qi F."/>
            <person name="Li J.-L."/>
            <person name="Maurya S.K."/>
            <person name="Sahoo M.K."/>
        </authorList>
    </citation>
    <scope>NUCLEOTIDE SEQUENCE [LARGE SCALE GENOMIC DNA]</scope>
    <source>
        <strain evidence="4 5">AS1</strain>
    </source>
</reference>
<organism evidence="4 5">
    <name type="scientific">Pantoea latae</name>
    <dbReference type="NCBI Taxonomy" id="1964541"/>
    <lineage>
        <taxon>Bacteria</taxon>
        <taxon>Pseudomonadati</taxon>
        <taxon>Pseudomonadota</taxon>
        <taxon>Gammaproteobacteria</taxon>
        <taxon>Enterobacterales</taxon>
        <taxon>Erwiniaceae</taxon>
        <taxon>Pantoea</taxon>
    </lineage>
</organism>
<keyword evidence="2" id="KW-0479">Metal-binding</keyword>
<dbReference type="Pfam" id="PF01546">
    <property type="entry name" value="Peptidase_M20"/>
    <property type="match status" value="1"/>
</dbReference>
<keyword evidence="2" id="KW-0464">Manganese</keyword>
<dbReference type="NCBIfam" id="TIGR01891">
    <property type="entry name" value="amidohydrolases"/>
    <property type="match status" value="1"/>
</dbReference>
<comment type="cofactor">
    <cofactor evidence="2">
        <name>Mn(2+)</name>
        <dbReference type="ChEBI" id="CHEBI:29035"/>
    </cofactor>
    <text evidence="2">The Mn(2+) ion enhances activity.</text>
</comment>